<evidence type="ECO:0000256" key="5">
    <source>
        <dbReference type="ARBA" id="ARBA00022741"/>
    </source>
</evidence>
<dbReference type="AlphaFoldDB" id="A0A7Z0DLF8"/>
<evidence type="ECO:0000256" key="2">
    <source>
        <dbReference type="ARBA" id="ARBA00012438"/>
    </source>
</evidence>
<keyword evidence="7" id="KW-0067">ATP-binding</keyword>
<name>A0A7Z0DLF8_9ACTN</name>
<evidence type="ECO:0000256" key="4">
    <source>
        <dbReference type="ARBA" id="ARBA00022679"/>
    </source>
</evidence>
<reference evidence="11 12" key="1">
    <citation type="submission" date="2020-07" db="EMBL/GenBank/DDBJ databases">
        <title>Sequencing the genomes of 1000 actinobacteria strains.</title>
        <authorList>
            <person name="Klenk H.-P."/>
        </authorList>
    </citation>
    <scope>NUCLEOTIDE SEQUENCE [LARGE SCALE GENOMIC DNA]</scope>
    <source>
        <strain evidence="11 12">DSM 26487</strain>
    </source>
</reference>
<feature type="transmembrane region" description="Helical" evidence="9">
    <location>
        <begin position="59"/>
        <end position="77"/>
    </location>
</feature>
<feature type="transmembrane region" description="Helical" evidence="9">
    <location>
        <begin position="138"/>
        <end position="160"/>
    </location>
</feature>
<keyword evidence="9" id="KW-0472">Membrane</keyword>
<dbReference type="Proteomes" id="UP000564496">
    <property type="component" value="Unassembled WGS sequence"/>
</dbReference>
<dbReference type="EMBL" id="JACBZR010000001">
    <property type="protein sequence ID" value="NYI77563.1"/>
    <property type="molecule type" value="Genomic_DNA"/>
</dbReference>
<keyword evidence="4" id="KW-0808">Transferase</keyword>
<dbReference type="RefSeq" id="WP_179658036.1">
    <property type="nucleotide sequence ID" value="NZ_JACBZR010000001.1"/>
</dbReference>
<keyword evidence="9" id="KW-0812">Transmembrane</keyword>
<organism evidence="11 12">
    <name type="scientific">Nocardioides panzhihuensis</name>
    <dbReference type="NCBI Taxonomy" id="860243"/>
    <lineage>
        <taxon>Bacteria</taxon>
        <taxon>Bacillati</taxon>
        <taxon>Actinomycetota</taxon>
        <taxon>Actinomycetes</taxon>
        <taxon>Propionibacteriales</taxon>
        <taxon>Nocardioidaceae</taxon>
        <taxon>Nocardioides</taxon>
    </lineage>
</organism>
<dbReference type="PANTHER" id="PTHR24421">
    <property type="entry name" value="NITRATE/NITRITE SENSOR PROTEIN NARX-RELATED"/>
    <property type="match status" value="1"/>
</dbReference>
<dbReference type="GO" id="GO:0046983">
    <property type="term" value="F:protein dimerization activity"/>
    <property type="evidence" value="ECO:0007669"/>
    <property type="project" value="InterPro"/>
</dbReference>
<keyword evidence="9" id="KW-1133">Transmembrane helix</keyword>
<evidence type="ECO:0000256" key="3">
    <source>
        <dbReference type="ARBA" id="ARBA00022553"/>
    </source>
</evidence>
<evidence type="ECO:0000256" key="1">
    <source>
        <dbReference type="ARBA" id="ARBA00000085"/>
    </source>
</evidence>
<evidence type="ECO:0000313" key="11">
    <source>
        <dbReference type="EMBL" id="NYI77563.1"/>
    </source>
</evidence>
<evidence type="ECO:0000313" key="12">
    <source>
        <dbReference type="Proteomes" id="UP000564496"/>
    </source>
</evidence>
<keyword evidence="3" id="KW-0597">Phosphoprotein</keyword>
<feature type="transmembrane region" description="Helical" evidence="9">
    <location>
        <begin position="36"/>
        <end position="52"/>
    </location>
</feature>
<keyword evidence="5" id="KW-0547">Nucleotide-binding</keyword>
<dbReference type="GO" id="GO:0000155">
    <property type="term" value="F:phosphorelay sensor kinase activity"/>
    <property type="evidence" value="ECO:0007669"/>
    <property type="project" value="InterPro"/>
</dbReference>
<comment type="catalytic activity">
    <reaction evidence="1">
        <text>ATP + protein L-histidine = ADP + protein N-phospho-L-histidine.</text>
        <dbReference type="EC" id="2.7.13.3"/>
    </reaction>
</comment>
<dbReference type="InterPro" id="IPR011712">
    <property type="entry name" value="Sig_transdc_His_kin_sub3_dim/P"/>
</dbReference>
<dbReference type="Gene3D" id="3.30.565.10">
    <property type="entry name" value="Histidine kinase-like ATPase, C-terminal domain"/>
    <property type="match status" value="1"/>
</dbReference>
<dbReference type="EC" id="2.7.13.3" evidence="2"/>
<sequence>MRTSTRPRDSIGAISAVVVVLAALAVTPVLGAWATLSAALALAGACWIVGGWPRTRVSAGAWCGAAGIVSLVATLLYPRPGGLGGAVLGTLEAVVLLPLIVLSARAAPARQAVVASVVAHAACTLWVLRFLPRDSASATLAACIFWSLLATSAVVGGLYLRSLDADRARAVTAARRSQRLELARDLHDFVAHDVSEMVAQAQAGRFIGEEHPQKALAALERIEEAGLTALASMDRTIHMLHDVDDGGAAAQEQSAASRPLPGLADLPRLIDRFAASSPAEVHLDLDSALLGTVAREVTATAYRVVVEALTNIRRHAPTAARVDIEVQVVAGATLMITVVNDAGASPVRGPVAADQRCGGLGLPGLTERVESLGGTLVAGPGGDGGWNVTVTMPLGAKVVSAS</sequence>
<protein>
    <recommendedName>
        <fullName evidence="2">histidine kinase</fullName>
        <ecNumber evidence="2">2.7.13.3</ecNumber>
    </recommendedName>
</protein>
<dbReference type="SUPFAM" id="SSF55874">
    <property type="entry name" value="ATPase domain of HSP90 chaperone/DNA topoisomerase II/histidine kinase"/>
    <property type="match status" value="1"/>
</dbReference>
<dbReference type="InterPro" id="IPR036890">
    <property type="entry name" value="HATPase_C_sf"/>
</dbReference>
<feature type="transmembrane region" description="Helical" evidence="9">
    <location>
        <begin position="113"/>
        <end position="132"/>
    </location>
</feature>
<evidence type="ECO:0000256" key="8">
    <source>
        <dbReference type="ARBA" id="ARBA00023012"/>
    </source>
</evidence>
<feature type="transmembrane region" description="Helical" evidence="9">
    <location>
        <begin position="12"/>
        <end position="30"/>
    </location>
</feature>
<dbReference type="PANTHER" id="PTHR24421:SF10">
    <property type="entry name" value="NITRATE_NITRITE SENSOR PROTEIN NARQ"/>
    <property type="match status" value="1"/>
</dbReference>
<dbReference type="GO" id="GO:0005524">
    <property type="term" value="F:ATP binding"/>
    <property type="evidence" value="ECO:0007669"/>
    <property type="project" value="UniProtKB-KW"/>
</dbReference>
<dbReference type="Pfam" id="PF07730">
    <property type="entry name" value="HisKA_3"/>
    <property type="match status" value="1"/>
</dbReference>
<keyword evidence="12" id="KW-1185">Reference proteome</keyword>
<keyword evidence="6 11" id="KW-0418">Kinase</keyword>
<evidence type="ECO:0000256" key="7">
    <source>
        <dbReference type="ARBA" id="ARBA00022840"/>
    </source>
</evidence>
<keyword evidence="8" id="KW-0902">Two-component regulatory system</keyword>
<comment type="caution">
    <text evidence="11">The sequence shown here is derived from an EMBL/GenBank/DDBJ whole genome shotgun (WGS) entry which is preliminary data.</text>
</comment>
<proteinExistence type="predicted"/>
<evidence type="ECO:0000256" key="9">
    <source>
        <dbReference type="SAM" id="Phobius"/>
    </source>
</evidence>
<dbReference type="GO" id="GO:0016020">
    <property type="term" value="C:membrane"/>
    <property type="evidence" value="ECO:0007669"/>
    <property type="project" value="InterPro"/>
</dbReference>
<evidence type="ECO:0000256" key="6">
    <source>
        <dbReference type="ARBA" id="ARBA00022777"/>
    </source>
</evidence>
<evidence type="ECO:0000259" key="10">
    <source>
        <dbReference type="Pfam" id="PF07730"/>
    </source>
</evidence>
<gene>
    <name evidence="11" type="ORF">BJ988_002211</name>
</gene>
<feature type="transmembrane region" description="Helical" evidence="9">
    <location>
        <begin position="83"/>
        <end position="101"/>
    </location>
</feature>
<dbReference type="CDD" id="cd16917">
    <property type="entry name" value="HATPase_UhpB-NarQ-NarX-like"/>
    <property type="match status" value="1"/>
</dbReference>
<feature type="domain" description="Signal transduction histidine kinase subgroup 3 dimerisation and phosphoacceptor" evidence="10">
    <location>
        <begin position="179"/>
        <end position="243"/>
    </location>
</feature>
<dbReference type="InterPro" id="IPR050482">
    <property type="entry name" value="Sensor_HK_TwoCompSys"/>
</dbReference>
<dbReference type="Gene3D" id="1.20.5.1930">
    <property type="match status" value="1"/>
</dbReference>
<accession>A0A7Z0DLF8</accession>